<evidence type="ECO:0000256" key="11">
    <source>
        <dbReference type="SAM" id="Phobius"/>
    </source>
</evidence>
<feature type="transmembrane region" description="Helical" evidence="11">
    <location>
        <begin position="227"/>
        <end position="253"/>
    </location>
</feature>
<comment type="subcellular location">
    <subcellularLocation>
        <location evidence="1">Cell membrane</location>
        <topology evidence="1">Multi-pass membrane protein</topology>
    </subcellularLocation>
</comment>
<evidence type="ECO:0000256" key="3">
    <source>
        <dbReference type="ARBA" id="ARBA00022448"/>
    </source>
</evidence>
<dbReference type="PANTHER" id="PTHR31686:SF1">
    <property type="entry name" value="SULFITE EFFLUX PUMP SSU1"/>
    <property type="match status" value="1"/>
</dbReference>
<dbReference type="Proteomes" id="UP000184330">
    <property type="component" value="Unassembled WGS sequence"/>
</dbReference>
<keyword evidence="7 11" id="KW-0472">Membrane</keyword>
<sequence length="433" mass="49201">MNRRFANTDSSERERSEDVDTTTTSRKRKEEEGWRKIVRNFTPSWFSVTMGTGIVSILLYNLPYNGEWLYWLSVGIFVLNVVLFVVFFLISLLRYVLYPEIFIAMIRHPGQSLFVGTFPMGLATIINMIVFICVPAWGGLWPYVAWGLWWFDVLVSILCCFSIPFATYALSFYYQNRREADEIRRMYIHTASLQNMLATWLLPIVPPIVAAASGGIVASVLPNPQHALWTIITSYILWGMGVPLAMVVLVIYFQRLTMYNLPPREVIVSVLLPLGPLGQGGFAIMELGKMAMQVFPETDTLPLNPEIGSLVHSGEILFVVGWLIAIVMWGFGTVWLFFAFATLTRNPFPFNMGWWGFTFPLGVYTTSTLQMAKELPSDFFKIIGIIFSIIVVTLWLVVAGGTFWKAMTGEMFFAPCLKDLAEKKEKEDENNQV</sequence>
<dbReference type="PANTHER" id="PTHR31686">
    <property type="match status" value="1"/>
</dbReference>
<dbReference type="STRING" id="576137.A0A1L7XS36"/>
<keyword evidence="5 11" id="KW-0812">Transmembrane</keyword>
<reference evidence="12" key="1">
    <citation type="submission" date="2016-03" db="EMBL/GenBank/DDBJ databases">
        <authorList>
            <person name="Ploux O."/>
        </authorList>
    </citation>
    <scope>NUCLEOTIDE SEQUENCE [LARGE SCALE GENOMIC DNA]</scope>
    <source>
        <strain evidence="12">UAMH 11012</strain>
    </source>
</reference>
<evidence type="ECO:0000313" key="13">
    <source>
        <dbReference type="Proteomes" id="UP000184330"/>
    </source>
</evidence>
<feature type="transmembrane region" description="Helical" evidence="11">
    <location>
        <begin position="44"/>
        <end position="62"/>
    </location>
</feature>
<name>A0A1L7XS36_9HELO</name>
<dbReference type="Gene3D" id="1.50.10.150">
    <property type="entry name" value="Voltage-dependent anion channel"/>
    <property type="match status" value="1"/>
</dbReference>
<evidence type="ECO:0000256" key="6">
    <source>
        <dbReference type="ARBA" id="ARBA00022989"/>
    </source>
</evidence>
<dbReference type="AlphaFoldDB" id="A0A1L7XS36"/>
<accession>A0A1L7XS36</accession>
<evidence type="ECO:0000256" key="9">
    <source>
        <dbReference type="ARBA" id="ARBA00072906"/>
    </source>
</evidence>
<feature type="transmembrane region" description="Helical" evidence="11">
    <location>
        <begin position="316"/>
        <end position="340"/>
    </location>
</feature>
<organism evidence="12 13">
    <name type="scientific">Phialocephala subalpina</name>
    <dbReference type="NCBI Taxonomy" id="576137"/>
    <lineage>
        <taxon>Eukaryota</taxon>
        <taxon>Fungi</taxon>
        <taxon>Dikarya</taxon>
        <taxon>Ascomycota</taxon>
        <taxon>Pezizomycotina</taxon>
        <taxon>Leotiomycetes</taxon>
        <taxon>Helotiales</taxon>
        <taxon>Mollisiaceae</taxon>
        <taxon>Phialocephala</taxon>
        <taxon>Phialocephala fortinii species complex</taxon>
    </lineage>
</organism>
<feature type="transmembrane region" description="Helical" evidence="11">
    <location>
        <begin position="352"/>
        <end position="370"/>
    </location>
</feature>
<feature type="transmembrane region" description="Helical" evidence="11">
    <location>
        <begin position="382"/>
        <end position="404"/>
    </location>
</feature>
<dbReference type="GO" id="GO:0005886">
    <property type="term" value="C:plasma membrane"/>
    <property type="evidence" value="ECO:0007669"/>
    <property type="project" value="UniProtKB-SubCell"/>
</dbReference>
<keyword evidence="3" id="KW-0813">Transport</keyword>
<evidence type="ECO:0000256" key="1">
    <source>
        <dbReference type="ARBA" id="ARBA00004651"/>
    </source>
</evidence>
<evidence type="ECO:0000256" key="10">
    <source>
        <dbReference type="SAM" id="MobiDB-lite"/>
    </source>
</evidence>
<proteinExistence type="inferred from homology"/>
<dbReference type="CDD" id="cd09318">
    <property type="entry name" value="TDT_SSU1"/>
    <property type="match status" value="1"/>
</dbReference>
<evidence type="ECO:0000256" key="5">
    <source>
        <dbReference type="ARBA" id="ARBA00022692"/>
    </source>
</evidence>
<dbReference type="OrthoDB" id="1099at2759"/>
<gene>
    <name evidence="12" type="ORF">PAC_17739</name>
</gene>
<comment type="similarity">
    <text evidence="2">Belongs to the tellurite-resistance/dicarboxylate transporter (TDT) family.</text>
</comment>
<dbReference type="InterPro" id="IPR038665">
    <property type="entry name" value="Voltage-dep_anion_channel_sf"/>
</dbReference>
<dbReference type="Pfam" id="PF03595">
    <property type="entry name" value="SLAC1"/>
    <property type="match status" value="1"/>
</dbReference>
<dbReference type="GO" id="GO:0000319">
    <property type="term" value="F:sulfite transmembrane transporter activity"/>
    <property type="evidence" value="ECO:0007669"/>
    <property type="project" value="TreeGrafter"/>
</dbReference>
<evidence type="ECO:0000256" key="8">
    <source>
        <dbReference type="ARBA" id="ARBA00056100"/>
    </source>
</evidence>
<feature type="transmembrane region" description="Helical" evidence="11">
    <location>
        <begin position="265"/>
        <end position="285"/>
    </location>
</feature>
<dbReference type="FunFam" id="1.50.10.150:FF:000004">
    <property type="entry name" value="Malic acid transporter"/>
    <property type="match status" value="1"/>
</dbReference>
<dbReference type="InterPro" id="IPR004695">
    <property type="entry name" value="SLAC1/Mae1/Ssu1/TehA"/>
</dbReference>
<evidence type="ECO:0000256" key="4">
    <source>
        <dbReference type="ARBA" id="ARBA00022475"/>
    </source>
</evidence>
<protein>
    <recommendedName>
        <fullName evidence="9">Sulfite efflux pump SSU1</fullName>
    </recommendedName>
</protein>
<dbReference type="EMBL" id="FJOG01000048">
    <property type="protein sequence ID" value="CZR67840.1"/>
    <property type="molecule type" value="Genomic_DNA"/>
</dbReference>
<evidence type="ECO:0000256" key="2">
    <source>
        <dbReference type="ARBA" id="ARBA00008566"/>
    </source>
</evidence>
<evidence type="ECO:0000313" key="12">
    <source>
        <dbReference type="EMBL" id="CZR67840.1"/>
    </source>
</evidence>
<feature type="transmembrane region" description="Helical" evidence="11">
    <location>
        <begin position="149"/>
        <end position="174"/>
    </location>
</feature>
<feature type="transmembrane region" description="Helical" evidence="11">
    <location>
        <begin position="195"/>
        <end position="221"/>
    </location>
</feature>
<evidence type="ECO:0000256" key="7">
    <source>
        <dbReference type="ARBA" id="ARBA00023136"/>
    </source>
</evidence>
<feature type="region of interest" description="Disordered" evidence="10">
    <location>
        <begin position="1"/>
        <end position="27"/>
    </location>
</feature>
<comment type="function">
    <text evidence="8">Sulphite efflux pump required for the secretion of sulphite as a reducing agent. In the presence of sulphite, cystine in keratin is directly cleaved to cysteine and S-sulphocysteine, and thereby, reduced proteins become accessible to hydrolysis by a variety of secreted endo- and exoproteases. Excretion of sulphite mediated by an efflux pump also represents a detoxification pathway for dermatophytes during infection of the epidermal stratum corneum, hair and nails, which are rich in cysteine.</text>
</comment>
<keyword evidence="4" id="KW-1003">Cell membrane</keyword>
<keyword evidence="13" id="KW-1185">Reference proteome</keyword>
<keyword evidence="6 11" id="KW-1133">Transmembrane helix</keyword>
<dbReference type="InterPro" id="IPR051629">
    <property type="entry name" value="Sulfite_efflux_TDT"/>
</dbReference>
<feature type="transmembrane region" description="Helical" evidence="11">
    <location>
        <begin position="68"/>
        <end position="93"/>
    </location>
</feature>
<feature type="transmembrane region" description="Helical" evidence="11">
    <location>
        <begin position="113"/>
        <end position="137"/>
    </location>
</feature>